<proteinExistence type="predicted"/>
<keyword evidence="3" id="KW-1185">Reference proteome</keyword>
<dbReference type="OrthoDB" id="9800856at2"/>
<evidence type="ECO:0000313" key="2">
    <source>
        <dbReference type="EMBL" id="KNE18733.1"/>
    </source>
</evidence>
<protein>
    <submittedName>
        <fullName evidence="2">4-hydroxybenzoyl-CoA thioesterase</fullName>
    </submittedName>
</protein>
<reference evidence="3" key="1">
    <citation type="submission" date="2015-07" db="EMBL/GenBank/DDBJ databases">
        <title>Fjat-10053 dsm26.</title>
        <authorList>
            <person name="Liu B."/>
            <person name="Wang J."/>
            <person name="Zhu Y."/>
            <person name="Liu G."/>
            <person name="Chen Q."/>
            <person name="Chen Z."/>
            <person name="Lan J."/>
            <person name="Che J."/>
            <person name="Ge C."/>
            <person name="Shi H."/>
            <person name="Pan Z."/>
            <person name="Liu X."/>
        </authorList>
    </citation>
    <scope>NUCLEOTIDE SEQUENCE [LARGE SCALE GENOMIC DNA]</scope>
    <source>
        <strain evidence="3">DSM 26</strain>
    </source>
</reference>
<dbReference type="EMBL" id="LGTO01000007">
    <property type="protein sequence ID" value="KNE18733.1"/>
    <property type="molecule type" value="Genomic_DNA"/>
</dbReference>
<comment type="caution">
    <text evidence="2">The sequence shown here is derived from an EMBL/GenBank/DDBJ whole genome shotgun (WGS) entry which is preliminary data.</text>
</comment>
<organism evidence="2 3">
    <name type="scientific">Virgibacillus pantothenticus</name>
    <dbReference type="NCBI Taxonomy" id="1473"/>
    <lineage>
        <taxon>Bacteria</taxon>
        <taxon>Bacillati</taxon>
        <taxon>Bacillota</taxon>
        <taxon>Bacilli</taxon>
        <taxon>Bacillales</taxon>
        <taxon>Bacillaceae</taxon>
        <taxon>Virgibacillus</taxon>
    </lineage>
</organism>
<evidence type="ECO:0000313" key="3">
    <source>
        <dbReference type="Proteomes" id="UP000036780"/>
    </source>
</evidence>
<name>A0A0L0QKD1_VIRPA</name>
<keyword evidence="1" id="KW-0378">Hydrolase</keyword>
<dbReference type="CDD" id="cd00586">
    <property type="entry name" value="4HBT"/>
    <property type="match status" value="1"/>
</dbReference>
<dbReference type="AlphaFoldDB" id="A0A0L0QKD1"/>
<dbReference type="PATRIC" id="fig|1473.5.peg.245"/>
<dbReference type="InterPro" id="IPR029069">
    <property type="entry name" value="HotDog_dom_sf"/>
</dbReference>
<dbReference type="SUPFAM" id="SSF54637">
    <property type="entry name" value="Thioesterase/thiol ester dehydrase-isomerase"/>
    <property type="match status" value="1"/>
</dbReference>
<gene>
    <name evidence="2" type="ORF">AFK71_08955</name>
</gene>
<dbReference type="Proteomes" id="UP000036780">
    <property type="component" value="Unassembled WGS sequence"/>
</dbReference>
<evidence type="ECO:0000256" key="1">
    <source>
        <dbReference type="ARBA" id="ARBA00022801"/>
    </source>
</evidence>
<dbReference type="InterPro" id="IPR006684">
    <property type="entry name" value="YbgC/YbaW"/>
</dbReference>
<accession>A0A0L0QKD1</accession>
<sequence>MVKVKHIHRFKVYFGDTDAAGIVYYPNFYKWMDQASAELVAKAVLPTSRLYKEEKILLPLLEAFCKFQSPLFFEDIVDVHSEVTEINSKTFRVEHVFKREEEFIAKGYEIKAWTRKKEEKLKAEPIPNDIRKKLGFDVESTIS</sequence>
<dbReference type="Gene3D" id="3.10.129.10">
    <property type="entry name" value="Hotdog Thioesterase"/>
    <property type="match status" value="1"/>
</dbReference>
<dbReference type="PIRSF" id="PIRSF003230">
    <property type="entry name" value="YbgC"/>
    <property type="match status" value="1"/>
</dbReference>
<dbReference type="Pfam" id="PF13279">
    <property type="entry name" value="4HBT_2"/>
    <property type="match status" value="1"/>
</dbReference>
<dbReference type="GO" id="GO:0016787">
    <property type="term" value="F:hydrolase activity"/>
    <property type="evidence" value="ECO:0007669"/>
    <property type="project" value="UniProtKB-KW"/>
</dbReference>